<feature type="compositionally biased region" description="Low complexity" evidence="1">
    <location>
        <begin position="292"/>
        <end position="303"/>
    </location>
</feature>
<dbReference type="AlphaFoldDB" id="A0AAD4K944"/>
<evidence type="ECO:0000256" key="1">
    <source>
        <dbReference type="SAM" id="MobiDB-lite"/>
    </source>
</evidence>
<dbReference type="Pfam" id="PF18084">
    <property type="entry name" value="ARTD15_N"/>
    <property type="match status" value="1"/>
</dbReference>
<keyword evidence="4" id="KW-1185">Reference proteome</keyword>
<reference evidence="3" key="1">
    <citation type="journal article" date="2021" name="Mol. Ecol. Resour.">
        <title>Phylogenomic analyses of the genus Drosophila reveals genomic signals of climate adaptation.</title>
        <authorList>
            <person name="Li F."/>
            <person name="Rane R.V."/>
            <person name="Luria V."/>
            <person name="Xiong Z."/>
            <person name="Chen J."/>
            <person name="Li Z."/>
            <person name="Catullo R.A."/>
            <person name="Griffin P.C."/>
            <person name="Schiffer M."/>
            <person name="Pearce S."/>
            <person name="Lee S.F."/>
            <person name="McElroy K."/>
            <person name="Stocker A."/>
            <person name="Shirriffs J."/>
            <person name="Cockerell F."/>
            <person name="Coppin C."/>
            <person name="Sgro C.M."/>
            <person name="Karger A."/>
            <person name="Cain J.W."/>
            <person name="Weber J.A."/>
            <person name="Santpere G."/>
            <person name="Kirschner M.W."/>
            <person name="Hoffmann A.A."/>
            <person name="Oakeshott J.G."/>
            <person name="Zhang G."/>
        </authorList>
    </citation>
    <scope>NUCLEOTIDE SEQUENCE</scope>
    <source>
        <strain evidence="3">BGI-SZ-2011g</strain>
    </source>
</reference>
<evidence type="ECO:0000259" key="2">
    <source>
        <dbReference type="Pfam" id="PF18084"/>
    </source>
</evidence>
<feature type="region of interest" description="Disordered" evidence="1">
    <location>
        <begin position="477"/>
        <end position="515"/>
    </location>
</feature>
<feature type="compositionally biased region" description="Basic and acidic residues" evidence="1">
    <location>
        <begin position="860"/>
        <end position="876"/>
    </location>
</feature>
<evidence type="ECO:0000313" key="4">
    <source>
        <dbReference type="Proteomes" id="UP001200034"/>
    </source>
</evidence>
<feature type="compositionally biased region" description="Acidic residues" evidence="1">
    <location>
        <begin position="744"/>
        <end position="758"/>
    </location>
</feature>
<dbReference type="Proteomes" id="UP001200034">
    <property type="component" value="Unassembled WGS sequence"/>
</dbReference>
<feature type="compositionally biased region" description="Acidic residues" evidence="1">
    <location>
        <begin position="572"/>
        <end position="618"/>
    </location>
</feature>
<protein>
    <recommendedName>
        <fullName evidence="2">PARP16 N-terminal domain-containing protein</fullName>
    </recommendedName>
</protein>
<feature type="compositionally biased region" description="Acidic residues" evidence="1">
    <location>
        <begin position="678"/>
        <end position="693"/>
    </location>
</feature>
<feature type="compositionally biased region" description="Basic and acidic residues" evidence="1">
    <location>
        <begin position="733"/>
        <end position="743"/>
    </location>
</feature>
<dbReference type="EMBL" id="JAJJHW010000095">
    <property type="protein sequence ID" value="KAH8386656.1"/>
    <property type="molecule type" value="Genomic_DNA"/>
</dbReference>
<dbReference type="InterPro" id="IPR041400">
    <property type="entry name" value="PARP16_N"/>
</dbReference>
<name>A0AAD4K944_9MUSC</name>
<feature type="region of interest" description="Disordered" evidence="1">
    <location>
        <begin position="849"/>
        <end position="878"/>
    </location>
</feature>
<feature type="compositionally biased region" description="Acidic residues" evidence="1">
    <location>
        <begin position="346"/>
        <end position="402"/>
    </location>
</feature>
<comment type="caution">
    <text evidence="3">The sequence shown here is derived from an EMBL/GenBank/DDBJ whole genome shotgun (WGS) entry which is preliminary data.</text>
</comment>
<feature type="compositionally biased region" description="Basic and acidic residues" evidence="1">
    <location>
        <begin position="529"/>
        <end position="554"/>
    </location>
</feature>
<feature type="region of interest" description="Disordered" evidence="1">
    <location>
        <begin position="675"/>
        <end position="779"/>
    </location>
</feature>
<evidence type="ECO:0000313" key="3">
    <source>
        <dbReference type="EMBL" id="KAH8386656.1"/>
    </source>
</evidence>
<organism evidence="3 4">
    <name type="scientific">Drosophila rubida</name>
    <dbReference type="NCBI Taxonomy" id="30044"/>
    <lineage>
        <taxon>Eukaryota</taxon>
        <taxon>Metazoa</taxon>
        <taxon>Ecdysozoa</taxon>
        <taxon>Arthropoda</taxon>
        <taxon>Hexapoda</taxon>
        <taxon>Insecta</taxon>
        <taxon>Pterygota</taxon>
        <taxon>Neoptera</taxon>
        <taxon>Endopterygota</taxon>
        <taxon>Diptera</taxon>
        <taxon>Brachycera</taxon>
        <taxon>Muscomorpha</taxon>
        <taxon>Ephydroidea</taxon>
        <taxon>Drosophilidae</taxon>
        <taxon>Drosophila</taxon>
    </lineage>
</organism>
<feature type="region of interest" description="Disordered" evidence="1">
    <location>
        <begin position="291"/>
        <end position="456"/>
    </location>
</feature>
<feature type="compositionally biased region" description="Basic and acidic residues" evidence="1">
    <location>
        <begin position="304"/>
        <end position="345"/>
    </location>
</feature>
<sequence length="1108" mass="128796">MMDIEVLRRTCSCNECICCYIYHKVVMPIAKNLMKQPTWMKLVDDLCIEVDNDLMGVDLTWVLFDMAIKSPKYVRCLDPYPARFGSSISVLNRLTSGMPDFSEFVRYAVCYEISQTQLELMHWLLVERKIPTLHQLHYEDDAEVWRQLNANPYLRPQLIFHLQQPYEPFQRQFDVTDCVFYSGHMEELYHFMSAKCRDAATIKLGRYDSLAAAYSMAEWCNAWCNSICGTLLRCVAMCRMVEPPSGLQLCYLLVYTFHSSPKMVRMRQAQWDKKHRLRKMGDGELRAMKRLAAASQSAQSTEQKPQKQEQKPQAEERAAQQEEREEQKPQVEEQKPQEDEQKQEPEQEENEELELQRELDEEQVEEEQDGEELEENEELELQEEQEEEELDGEEQETDEEKENYELEFQPEQEEYELEAEELEEEEQETEEEKENYELDFQPEQEEEQEEEEMVEQELEMDLIGFIDAPEPELLELDTSIDLIDFSEPEDYQPQPPPQRQRERQPLRRPDYTTQYEKLQAVFLEFQLKGSEKTENLDSSKESEENSDDSEHSESSECLDNSGDSVVFNIFEDSGESETLELSEESEESDNLQLSEESEESDNLDISEESVDLDLDSVNSEESDECYVCMQRAAGPPAGAIEWLQRLKEAANVKPVDSKCLVDLIKLDYAEWEKRTAELEEVESELSDNSEDSECSNNSADAENSDESSVWGDSESEHQAVESENSENSGESSESERQSEKSENSEDSEPVEVESEDSGNSENSSECDERQAEVQLQESVNLVKSFGSKSKCYFETESEMLKRKHEELQNLFNLEARRAELLKFILEDSTSSESAESTYELQERQEELLKFETEDAVNSENSEKSSEWEERQPKSDDSDFSEVFFEVSGRQAQMFDINLDESDAFVDFKDCLTDFIDPKSEELEEFFEFEESYAAFFGFNLDSEEFCEYVEEAGAEDSDNSVSSSDWDERLTEFLKVKLDDSENSDDSDDTHISEDSEFADWDEHLQEFLAFELGDSDENFEFVKEPDVFVEFEEQQAEDIDIQLKSTIKVGLWPFPGWKFISSTFCEWMNRKRSIILALGFLCITSNTVVAVDQEIIARLAFELVEQI</sequence>
<feature type="compositionally biased region" description="Low complexity" evidence="1">
    <location>
        <begin position="721"/>
        <end position="731"/>
    </location>
</feature>
<feature type="compositionally biased region" description="Acidic residues" evidence="1">
    <location>
        <begin position="408"/>
        <end position="434"/>
    </location>
</feature>
<accession>A0AAD4K944</accession>
<feature type="region of interest" description="Disordered" evidence="1">
    <location>
        <begin position="528"/>
        <end position="618"/>
    </location>
</feature>
<feature type="domain" description="PARP16 N-terminal" evidence="2">
    <location>
        <begin position="51"/>
        <end position="125"/>
    </location>
</feature>
<feature type="compositionally biased region" description="Acidic residues" evidence="1">
    <location>
        <begin position="440"/>
        <end position="456"/>
    </location>
</feature>
<gene>
    <name evidence="3" type="ORF">KR093_001810</name>
</gene>
<proteinExistence type="predicted"/>
<feature type="compositionally biased region" description="Basic and acidic residues" evidence="1">
    <location>
        <begin position="499"/>
        <end position="510"/>
    </location>
</feature>